<comment type="subcellular location">
    <subcellularLocation>
        <location evidence="1">Nucleus</location>
    </subcellularLocation>
</comment>
<name>A0AB32V1N3_THECC</name>
<dbReference type="Gramene" id="Tc06v2_t016720.2">
    <property type="protein sequence ID" value="Tc06v2_p016720.2"/>
    <property type="gene ID" value="Tc06v2_g016720"/>
</dbReference>
<keyword evidence="4" id="KW-0238">DNA-binding</keyword>
<evidence type="ECO:0000256" key="1">
    <source>
        <dbReference type="ARBA" id="ARBA00004123"/>
    </source>
</evidence>
<feature type="compositionally biased region" description="Polar residues" evidence="7">
    <location>
        <begin position="153"/>
        <end position="176"/>
    </location>
</feature>
<gene>
    <name evidence="11" type="primary">LOC18596986</name>
</gene>
<protein>
    <submittedName>
        <fullName evidence="11">Myb-related protein Myb4 isoform X2</fullName>
    </submittedName>
</protein>
<dbReference type="SUPFAM" id="SSF46689">
    <property type="entry name" value="Homeodomain-like"/>
    <property type="match status" value="1"/>
</dbReference>
<dbReference type="FunFam" id="1.10.10.60:FF:000001">
    <property type="entry name" value="MYB-related transcription factor"/>
    <property type="match status" value="1"/>
</dbReference>
<dbReference type="Gene3D" id="1.10.10.60">
    <property type="entry name" value="Homeodomain-like"/>
    <property type="match status" value="2"/>
</dbReference>
<dbReference type="SMART" id="SM00717">
    <property type="entry name" value="SANT"/>
    <property type="match status" value="2"/>
</dbReference>
<proteinExistence type="predicted"/>
<evidence type="ECO:0000256" key="4">
    <source>
        <dbReference type="ARBA" id="ARBA00023125"/>
    </source>
</evidence>
<feature type="domain" description="Myb-like" evidence="8">
    <location>
        <begin position="10"/>
        <end position="62"/>
    </location>
</feature>
<keyword evidence="3" id="KW-0805">Transcription regulation</keyword>
<keyword evidence="6" id="KW-0539">Nucleus</keyword>
<dbReference type="CDD" id="cd00167">
    <property type="entry name" value="SANT"/>
    <property type="match status" value="2"/>
</dbReference>
<dbReference type="InterPro" id="IPR051953">
    <property type="entry name" value="Plant_SW-associated_TFs"/>
</dbReference>
<keyword evidence="5" id="KW-0804">Transcription</keyword>
<dbReference type="PROSITE" id="PS51294">
    <property type="entry name" value="HTH_MYB"/>
    <property type="match status" value="2"/>
</dbReference>
<dbReference type="InterPro" id="IPR017930">
    <property type="entry name" value="Myb_dom"/>
</dbReference>
<dbReference type="GeneID" id="18596986"/>
<organism evidence="10 11">
    <name type="scientific">Theobroma cacao</name>
    <name type="common">Cacao</name>
    <name type="synonym">Cocoa</name>
    <dbReference type="NCBI Taxonomy" id="3641"/>
    <lineage>
        <taxon>Eukaryota</taxon>
        <taxon>Viridiplantae</taxon>
        <taxon>Streptophyta</taxon>
        <taxon>Embryophyta</taxon>
        <taxon>Tracheophyta</taxon>
        <taxon>Spermatophyta</taxon>
        <taxon>Magnoliopsida</taxon>
        <taxon>eudicotyledons</taxon>
        <taxon>Gunneridae</taxon>
        <taxon>Pentapetalae</taxon>
        <taxon>rosids</taxon>
        <taxon>malvids</taxon>
        <taxon>Malvales</taxon>
        <taxon>Malvaceae</taxon>
        <taxon>Byttnerioideae</taxon>
        <taxon>Theobroma</taxon>
    </lineage>
</organism>
<dbReference type="PANTHER" id="PTHR47997:SF28">
    <property type="entry name" value="TRANSCRIPTION FACTOR MYB15-LIKE"/>
    <property type="match status" value="1"/>
</dbReference>
<reference evidence="10" key="1">
    <citation type="journal article" date="1997" name="Nucleic Acids Res.">
        <title>tRNAscan-SE: a program for improved detection of transfer RNA genes in genomic sequence.</title>
        <authorList>
            <person name="Lowe T.M."/>
            <person name="Eddy S.R."/>
        </authorList>
    </citation>
    <scope>NUCLEOTIDE SEQUENCE [LARGE SCALE GENOMIC DNA]</scope>
    <source>
        <strain evidence="10">r\B97-61/B2</strain>
    </source>
</reference>
<evidence type="ECO:0000256" key="2">
    <source>
        <dbReference type="ARBA" id="ARBA00022737"/>
    </source>
</evidence>
<feature type="region of interest" description="Disordered" evidence="7">
    <location>
        <begin position="139"/>
        <end position="193"/>
    </location>
</feature>
<keyword evidence="2" id="KW-0677">Repeat</keyword>
<dbReference type="InterPro" id="IPR001005">
    <property type="entry name" value="SANT/Myb"/>
</dbReference>
<evidence type="ECO:0000259" key="8">
    <source>
        <dbReference type="PROSITE" id="PS50090"/>
    </source>
</evidence>
<evidence type="ECO:0000256" key="5">
    <source>
        <dbReference type="ARBA" id="ARBA00023163"/>
    </source>
</evidence>
<dbReference type="GO" id="GO:0005634">
    <property type="term" value="C:nucleus"/>
    <property type="evidence" value="ECO:0007669"/>
    <property type="project" value="UniProtKB-SubCell"/>
</dbReference>
<dbReference type="Proteomes" id="UP000694886">
    <property type="component" value="Chromosome 6"/>
</dbReference>
<evidence type="ECO:0000256" key="6">
    <source>
        <dbReference type="ARBA" id="ARBA00023242"/>
    </source>
</evidence>
<accession>A0AB32V1N3</accession>
<dbReference type="InterPro" id="IPR009057">
    <property type="entry name" value="Homeodomain-like_sf"/>
</dbReference>
<evidence type="ECO:0000313" key="10">
    <source>
        <dbReference type="Proteomes" id="UP000694886"/>
    </source>
</evidence>
<feature type="domain" description="HTH myb-type" evidence="9">
    <location>
        <begin position="10"/>
        <end position="62"/>
    </location>
</feature>
<dbReference type="PANTHER" id="PTHR47997">
    <property type="entry name" value="MYB DOMAIN PROTEIN 55"/>
    <property type="match status" value="1"/>
</dbReference>
<dbReference type="GO" id="GO:0003677">
    <property type="term" value="F:DNA binding"/>
    <property type="evidence" value="ECO:0007669"/>
    <property type="project" value="UniProtKB-KW"/>
</dbReference>
<evidence type="ECO:0000259" key="9">
    <source>
        <dbReference type="PROSITE" id="PS51294"/>
    </source>
</evidence>
<sequence length="265" mass="29889">MAKASQSVEKRTLRKGPWSPDEDRKLIAYINRHGIWNWTEMAKPAGLQRSGKSCRLRWVNYLRPGIKRGNFTREEDETIIELHERLGNRWSVIASRLPGRTDNEIKNHWHTHLRKRLKYNSVSTSELFQISNVETVKKSSPEVDLPPAIAPANSESSSAIQLSQQFSTDSLPSSGSDPAAEIDKNQTTEDTLVSSETFGELQSILEQQFTSEGSSTAENYGAIYAEPGISATSSQLLWFQESMYQGNSCNDLWLNFLVKENMYAG</sequence>
<feature type="domain" description="Myb-like" evidence="8">
    <location>
        <begin position="63"/>
        <end position="113"/>
    </location>
</feature>
<dbReference type="Pfam" id="PF00249">
    <property type="entry name" value="Myb_DNA-binding"/>
    <property type="match status" value="2"/>
</dbReference>
<dbReference type="AlphaFoldDB" id="A0AB32V1N3"/>
<evidence type="ECO:0000256" key="3">
    <source>
        <dbReference type="ARBA" id="ARBA00023015"/>
    </source>
</evidence>
<dbReference type="RefSeq" id="XP_007025853.2">
    <property type="nucleotide sequence ID" value="XM_007025791.2"/>
</dbReference>
<dbReference type="PROSITE" id="PS50090">
    <property type="entry name" value="MYB_LIKE"/>
    <property type="match status" value="2"/>
</dbReference>
<reference evidence="11" key="2">
    <citation type="submission" date="2025-08" db="UniProtKB">
        <authorList>
            <consortium name="RefSeq"/>
        </authorList>
    </citation>
    <scope>IDENTIFICATION</scope>
</reference>
<evidence type="ECO:0000313" key="11">
    <source>
        <dbReference type="RefSeq" id="XP_007025853.2"/>
    </source>
</evidence>
<dbReference type="KEGG" id="tcc:18596986"/>
<evidence type="ECO:0000256" key="7">
    <source>
        <dbReference type="SAM" id="MobiDB-lite"/>
    </source>
</evidence>
<feature type="domain" description="HTH myb-type" evidence="9">
    <location>
        <begin position="63"/>
        <end position="117"/>
    </location>
</feature>